<sequence length="54" mass="6380">MDRSFQSKRRRSGVYRFYTEGEANTKGGIHLIDILIAEDDFRVAQIHERLIEQL</sequence>
<keyword evidence="1" id="KW-0238">DNA-binding</keyword>
<name>A0AAW6KIB2_9BACI</name>
<accession>A0AAW6KIB2</accession>
<gene>
    <name evidence="1" type="ORF">PVN32_26440</name>
</gene>
<dbReference type="Proteomes" id="UP001216709">
    <property type="component" value="Unassembled WGS sequence"/>
</dbReference>
<protein>
    <submittedName>
        <fullName evidence="1">DNA-binding response regulator</fullName>
    </submittedName>
</protein>
<reference evidence="1" key="1">
    <citation type="submission" date="2022-12" db="EMBL/GenBank/DDBJ databases">
        <title>Draft Genome Sequences of Bacillus licheniformis and Bacillus paralicheniformis strains isolated from Irish skim milk powders.</title>
        <authorList>
            <person name="Lourenco A."/>
            <person name="Li F."/>
            <person name="Geraldine D."/>
            <person name="Tobin J.T."/>
            <person name="Butler F."/>
            <person name="Jordan K."/>
            <person name="Obrien T."/>
        </authorList>
    </citation>
    <scope>NUCLEOTIDE SEQUENCE</scope>
    <source>
        <strain evidence="1">3370</strain>
    </source>
</reference>
<dbReference type="EMBL" id="JARAFO010000631">
    <property type="protein sequence ID" value="MDE1455635.1"/>
    <property type="molecule type" value="Genomic_DNA"/>
</dbReference>
<feature type="non-terminal residue" evidence="1">
    <location>
        <position position="54"/>
    </location>
</feature>
<evidence type="ECO:0000313" key="1">
    <source>
        <dbReference type="EMBL" id="MDE1455635.1"/>
    </source>
</evidence>
<organism evidence="1 2">
    <name type="scientific">Bacillus paralicheniformis</name>
    <dbReference type="NCBI Taxonomy" id="1648923"/>
    <lineage>
        <taxon>Bacteria</taxon>
        <taxon>Bacillati</taxon>
        <taxon>Bacillota</taxon>
        <taxon>Bacilli</taxon>
        <taxon>Bacillales</taxon>
        <taxon>Bacillaceae</taxon>
        <taxon>Bacillus</taxon>
    </lineage>
</organism>
<proteinExistence type="predicted"/>
<dbReference type="GO" id="GO:0003677">
    <property type="term" value="F:DNA binding"/>
    <property type="evidence" value="ECO:0007669"/>
    <property type="project" value="UniProtKB-KW"/>
</dbReference>
<evidence type="ECO:0000313" key="2">
    <source>
        <dbReference type="Proteomes" id="UP001216709"/>
    </source>
</evidence>
<dbReference type="AlphaFoldDB" id="A0AAW6KIB2"/>
<comment type="caution">
    <text evidence="1">The sequence shown here is derived from an EMBL/GenBank/DDBJ whole genome shotgun (WGS) entry which is preliminary data.</text>
</comment>